<reference evidence="4" key="1">
    <citation type="submission" date="2022-12" db="EMBL/GenBank/DDBJ databases">
        <title>Draft genome assemblies for two species of Escallonia (Escalloniales).</title>
        <authorList>
            <person name="Chanderbali A."/>
            <person name="Dervinis C."/>
            <person name="Anghel I."/>
            <person name="Soltis D."/>
            <person name="Soltis P."/>
            <person name="Zapata F."/>
        </authorList>
    </citation>
    <scope>NUCLEOTIDE SEQUENCE</scope>
    <source>
        <strain evidence="4">UCBG92.1500</strain>
        <tissue evidence="4">Leaf</tissue>
    </source>
</reference>
<dbReference type="Proteomes" id="UP001187471">
    <property type="component" value="Unassembled WGS sequence"/>
</dbReference>
<dbReference type="GO" id="GO:0046872">
    <property type="term" value="F:metal ion binding"/>
    <property type="evidence" value="ECO:0007669"/>
    <property type="project" value="UniProtKB-KW"/>
</dbReference>
<comment type="caution">
    <text evidence="4">The sequence shown here is derived from an EMBL/GenBank/DDBJ whole genome shotgun (WGS) entry which is preliminary data.</text>
</comment>
<dbReference type="SUPFAM" id="SSF49562">
    <property type="entry name" value="C2 domain (Calcium/lipid-binding domain, CaLB)"/>
    <property type="match status" value="1"/>
</dbReference>
<evidence type="ECO:0000256" key="1">
    <source>
        <dbReference type="ARBA" id="ARBA00022723"/>
    </source>
</evidence>
<evidence type="ECO:0000256" key="2">
    <source>
        <dbReference type="ARBA" id="ARBA00022837"/>
    </source>
</evidence>
<keyword evidence="2" id="KW-0106">Calcium</keyword>
<protein>
    <recommendedName>
        <fullName evidence="3">C2 domain-containing protein</fullName>
    </recommendedName>
</protein>
<keyword evidence="5" id="KW-1185">Reference proteome</keyword>
<dbReference type="Gene3D" id="2.60.40.150">
    <property type="entry name" value="C2 domain"/>
    <property type="match status" value="1"/>
</dbReference>
<dbReference type="InterPro" id="IPR035892">
    <property type="entry name" value="C2_domain_sf"/>
</dbReference>
<dbReference type="InterPro" id="IPR000008">
    <property type="entry name" value="C2_dom"/>
</dbReference>
<dbReference type="PANTHER" id="PTHR46502:SF15">
    <property type="entry name" value="16 KDA PHLOEM PROTEIN 1"/>
    <property type="match status" value="1"/>
</dbReference>
<dbReference type="PANTHER" id="PTHR46502">
    <property type="entry name" value="C2 DOMAIN-CONTAINING"/>
    <property type="match status" value="1"/>
</dbReference>
<evidence type="ECO:0000313" key="4">
    <source>
        <dbReference type="EMBL" id="KAK2984322.1"/>
    </source>
</evidence>
<dbReference type="Pfam" id="PF00168">
    <property type="entry name" value="C2"/>
    <property type="match status" value="1"/>
</dbReference>
<feature type="domain" description="C2" evidence="3">
    <location>
        <begin position="1"/>
        <end position="77"/>
    </location>
</feature>
<organism evidence="4 5">
    <name type="scientific">Escallonia rubra</name>
    <dbReference type="NCBI Taxonomy" id="112253"/>
    <lineage>
        <taxon>Eukaryota</taxon>
        <taxon>Viridiplantae</taxon>
        <taxon>Streptophyta</taxon>
        <taxon>Embryophyta</taxon>
        <taxon>Tracheophyta</taxon>
        <taxon>Spermatophyta</taxon>
        <taxon>Magnoliopsida</taxon>
        <taxon>eudicotyledons</taxon>
        <taxon>Gunneridae</taxon>
        <taxon>Pentapetalae</taxon>
        <taxon>asterids</taxon>
        <taxon>campanulids</taxon>
        <taxon>Escalloniales</taxon>
        <taxon>Escalloniaceae</taxon>
        <taxon>Escallonia</taxon>
    </lineage>
</organism>
<evidence type="ECO:0000259" key="3">
    <source>
        <dbReference type="PROSITE" id="PS50004"/>
    </source>
</evidence>
<name>A0AA88R912_9ASTE</name>
<dbReference type="PROSITE" id="PS50004">
    <property type="entry name" value="C2"/>
    <property type="match status" value="1"/>
</dbReference>
<gene>
    <name evidence="4" type="ORF">RJ640_009351</name>
</gene>
<sequence length="138" mass="15896">MFAEFNTHQLPYFAGQGSTPVWDEKFTFRVEYPGADNQYKLVLKIMDHDTFSTDDYLGQATIYLEDFLALGVENGTAELHPRKYRVVGSNQAYNGEIQVGITFTPKVFCVLYKKRLLQKPLEDGRKATTTKFLYHLDL</sequence>
<accession>A0AA88R912</accession>
<keyword evidence="1" id="KW-0479">Metal-binding</keyword>
<dbReference type="AlphaFoldDB" id="A0AA88R912"/>
<dbReference type="EMBL" id="JAVXUO010001246">
    <property type="protein sequence ID" value="KAK2984322.1"/>
    <property type="molecule type" value="Genomic_DNA"/>
</dbReference>
<proteinExistence type="predicted"/>
<evidence type="ECO:0000313" key="5">
    <source>
        <dbReference type="Proteomes" id="UP001187471"/>
    </source>
</evidence>